<protein>
    <submittedName>
        <fullName evidence="2">Uncharacterized protein</fullName>
    </submittedName>
</protein>
<keyword evidence="3" id="KW-1185">Reference proteome</keyword>
<proteinExistence type="predicted"/>
<dbReference type="AlphaFoldDB" id="A0AAV7NVG7"/>
<gene>
    <name evidence="2" type="ORF">NDU88_007263</name>
</gene>
<comment type="caution">
    <text evidence="2">The sequence shown here is derived from an EMBL/GenBank/DDBJ whole genome shotgun (WGS) entry which is preliminary data.</text>
</comment>
<name>A0AAV7NVG7_PLEWA</name>
<organism evidence="2 3">
    <name type="scientific">Pleurodeles waltl</name>
    <name type="common">Iberian ribbed newt</name>
    <dbReference type="NCBI Taxonomy" id="8319"/>
    <lineage>
        <taxon>Eukaryota</taxon>
        <taxon>Metazoa</taxon>
        <taxon>Chordata</taxon>
        <taxon>Craniata</taxon>
        <taxon>Vertebrata</taxon>
        <taxon>Euteleostomi</taxon>
        <taxon>Amphibia</taxon>
        <taxon>Batrachia</taxon>
        <taxon>Caudata</taxon>
        <taxon>Salamandroidea</taxon>
        <taxon>Salamandridae</taxon>
        <taxon>Pleurodelinae</taxon>
        <taxon>Pleurodeles</taxon>
    </lineage>
</organism>
<evidence type="ECO:0000313" key="2">
    <source>
        <dbReference type="EMBL" id="KAJ1119077.1"/>
    </source>
</evidence>
<feature type="compositionally biased region" description="Basic and acidic residues" evidence="1">
    <location>
        <begin position="46"/>
        <end position="63"/>
    </location>
</feature>
<feature type="compositionally biased region" description="Basic and acidic residues" evidence="1">
    <location>
        <begin position="26"/>
        <end position="39"/>
    </location>
</feature>
<dbReference type="EMBL" id="JANPWB010000012">
    <property type="protein sequence ID" value="KAJ1119077.1"/>
    <property type="molecule type" value="Genomic_DNA"/>
</dbReference>
<accession>A0AAV7NVG7</accession>
<dbReference type="Proteomes" id="UP001066276">
    <property type="component" value="Chromosome 8"/>
</dbReference>
<evidence type="ECO:0000313" key="3">
    <source>
        <dbReference type="Proteomes" id="UP001066276"/>
    </source>
</evidence>
<evidence type="ECO:0000256" key="1">
    <source>
        <dbReference type="SAM" id="MobiDB-lite"/>
    </source>
</evidence>
<feature type="compositionally biased region" description="Basic and acidic residues" evidence="1">
    <location>
        <begin position="7"/>
        <end position="16"/>
    </location>
</feature>
<reference evidence="2" key="1">
    <citation type="journal article" date="2022" name="bioRxiv">
        <title>Sequencing and chromosome-scale assembly of the giantPleurodeles waltlgenome.</title>
        <authorList>
            <person name="Brown T."/>
            <person name="Elewa A."/>
            <person name="Iarovenko S."/>
            <person name="Subramanian E."/>
            <person name="Araus A.J."/>
            <person name="Petzold A."/>
            <person name="Susuki M."/>
            <person name="Suzuki K.-i.T."/>
            <person name="Hayashi T."/>
            <person name="Toyoda A."/>
            <person name="Oliveira C."/>
            <person name="Osipova E."/>
            <person name="Leigh N.D."/>
            <person name="Simon A."/>
            <person name="Yun M.H."/>
        </authorList>
    </citation>
    <scope>NUCLEOTIDE SEQUENCE</scope>
    <source>
        <strain evidence="2">20211129_DDA</strain>
        <tissue evidence="2">Liver</tissue>
    </source>
</reference>
<sequence length="95" mass="11044">MAIGGGQKKEKSEGRSGQKMRKRNRRETERRRCVEEVHGVKTNPLRLEEAENRRKPESRRIQSIEEGEDAQKPATFWEERGQIRYGVYTGNGEEG</sequence>
<feature type="region of interest" description="Disordered" evidence="1">
    <location>
        <begin position="1"/>
        <end position="73"/>
    </location>
</feature>